<dbReference type="Pfam" id="PF13632">
    <property type="entry name" value="Glyco_trans_2_3"/>
    <property type="match status" value="1"/>
</dbReference>
<keyword evidence="3 9" id="KW-0808">Transferase</keyword>
<dbReference type="SUPFAM" id="SSF53448">
    <property type="entry name" value="Nucleotide-diphospho-sugar transferases"/>
    <property type="match status" value="1"/>
</dbReference>
<dbReference type="InterPro" id="IPR001173">
    <property type="entry name" value="Glyco_trans_2-like"/>
</dbReference>
<comment type="caution">
    <text evidence="9">The sequence shown here is derived from an EMBL/GenBank/DDBJ whole genome shotgun (WGS) entry which is preliminary data.</text>
</comment>
<accession>A0A562STN5</accession>
<dbReference type="RefSeq" id="WP_145344589.1">
    <property type="nucleotide sequence ID" value="NZ_SMLY01000061.1"/>
</dbReference>
<feature type="transmembrane region" description="Helical" evidence="7">
    <location>
        <begin position="483"/>
        <end position="512"/>
    </location>
</feature>
<sequence>MRLPVELEILLLRGVPKHCLETACKQSSELGCLPAEYLVQKNIVSLETLYSAFAECCGVPFLPERSFRPRTLNNRVIQLGSDGHGPLLVSLYENKAYYAIAPDISQFGQVREHLQKHPEFARQIRIASPSALRHASTVQNTPSGDLETRFPEMSAQTRLSATQLTIVAIGFVSLLLGFMTTPAFWFMLGAALFGLACLLSGLVRAAAALNTLKDPLSFAFPERLYASDIIWPEYTVLVPLHREAAVVKDLLKHLGRIDYPKHRLQILFLVEQDDVTTRQAFPKSLPPEMELVVVPPGTPRTKPRALSYGLLLATGSLVTVFDAEDRPDADQLRKAALAFALAPKDLGCLQAHLTIDNHKEGFFARQFAMEYASLFDQLLPWCYKKNWPFPLGGTSNHFRREALEAVGGWDRFNVTEDADLGIRLARFGYRSGVLASATGEEAPTTLRAWFAQRSRWYKGWLQTFCVHMRNPGFMLDQIGTQRAFAMGAVFLGSLTMIALHPVFFSAFLIFLFRVAAGFAAFETLSWLSLVLIAAGAVGYAGAVFAAAVASFKRYGLIDFMSLFAIPVYWLFAGLAFYRAVWEFIRQPHHWHKTAHGVSRQRQQNS</sequence>
<keyword evidence="10" id="KW-1185">Reference proteome</keyword>
<evidence type="ECO:0000256" key="7">
    <source>
        <dbReference type="SAM" id="Phobius"/>
    </source>
</evidence>
<feature type="transmembrane region" description="Helical" evidence="7">
    <location>
        <begin position="556"/>
        <end position="577"/>
    </location>
</feature>
<keyword evidence="6 7" id="KW-0472">Membrane</keyword>
<keyword evidence="2" id="KW-0328">Glycosyltransferase</keyword>
<dbReference type="EMBL" id="VLLF01000007">
    <property type="protein sequence ID" value="TWI84615.1"/>
    <property type="molecule type" value="Genomic_DNA"/>
</dbReference>
<evidence type="ECO:0000256" key="4">
    <source>
        <dbReference type="ARBA" id="ARBA00022692"/>
    </source>
</evidence>
<dbReference type="AlphaFoldDB" id="A0A562STN5"/>
<evidence type="ECO:0000256" key="6">
    <source>
        <dbReference type="ARBA" id="ARBA00023136"/>
    </source>
</evidence>
<name>A0A562STN5_9HYPH</name>
<evidence type="ECO:0000256" key="1">
    <source>
        <dbReference type="ARBA" id="ARBA00004141"/>
    </source>
</evidence>
<evidence type="ECO:0000256" key="3">
    <source>
        <dbReference type="ARBA" id="ARBA00022679"/>
    </source>
</evidence>
<dbReference type="InterPro" id="IPR050321">
    <property type="entry name" value="Glycosyltr_2/OpgH_subfam"/>
</dbReference>
<comment type="subcellular location">
    <subcellularLocation>
        <location evidence="1">Membrane</location>
        <topology evidence="1">Multi-pass membrane protein</topology>
    </subcellularLocation>
</comment>
<evidence type="ECO:0000256" key="2">
    <source>
        <dbReference type="ARBA" id="ARBA00022676"/>
    </source>
</evidence>
<evidence type="ECO:0000256" key="5">
    <source>
        <dbReference type="ARBA" id="ARBA00022989"/>
    </source>
</evidence>
<reference evidence="9 10" key="1">
    <citation type="submission" date="2019-07" db="EMBL/GenBank/DDBJ databases">
        <title>Genomic Encyclopedia of Archaeal and Bacterial Type Strains, Phase II (KMG-II): from individual species to whole genera.</title>
        <authorList>
            <person name="Goeker M."/>
        </authorList>
    </citation>
    <scope>NUCLEOTIDE SEQUENCE [LARGE SCALE GENOMIC DNA]</scope>
    <source>
        <strain evidence="9 10">ATCC BAA-252</strain>
    </source>
</reference>
<dbReference type="Proteomes" id="UP000320593">
    <property type="component" value="Unassembled WGS sequence"/>
</dbReference>
<proteinExistence type="predicted"/>
<feature type="domain" description="Glycosyltransferase 2-like" evidence="8">
    <location>
        <begin position="318"/>
        <end position="524"/>
    </location>
</feature>
<dbReference type="OrthoDB" id="7431422at2"/>
<dbReference type="Gene3D" id="3.90.550.10">
    <property type="entry name" value="Spore Coat Polysaccharide Biosynthesis Protein SpsA, Chain A"/>
    <property type="match status" value="1"/>
</dbReference>
<dbReference type="InterPro" id="IPR029044">
    <property type="entry name" value="Nucleotide-diphossugar_trans"/>
</dbReference>
<evidence type="ECO:0000313" key="9">
    <source>
        <dbReference type="EMBL" id="TWI84615.1"/>
    </source>
</evidence>
<evidence type="ECO:0000259" key="8">
    <source>
        <dbReference type="Pfam" id="PF13632"/>
    </source>
</evidence>
<protein>
    <submittedName>
        <fullName evidence="9">Cellulose synthase/poly-beta-1,6-N-acetylglucosamine synthase-like glycosyltransferase</fullName>
    </submittedName>
</protein>
<dbReference type="PANTHER" id="PTHR43867">
    <property type="entry name" value="CELLULOSE SYNTHASE CATALYTIC SUBUNIT A [UDP-FORMING]"/>
    <property type="match status" value="1"/>
</dbReference>
<feature type="transmembrane region" description="Helical" evidence="7">
    <location>
        <begin position="159"/>
        <end position="178"/>
    </location>
</feature>
<dbReference type="GO" id="GO:0016757">
    <property type="term" value="F:glycosyltransferase activity"/>
    <property type="evidence" value="ECO:0007669"/>
    <property type="project" value="UniProtKB-KW"/>
</dbReference>
<keyword evidence="4 7" id="KW-0812">Transmembrane</keyword>
<dbReference type="PANTHER" id="PTHR43867:SF2">
    <property type="entry name" value="CELLULOSE SYNTHASE CATALYTIC SUBUNIT A [UDP-FORMING]"/>
    <property type="match status" value="1"/>
</dbReference>
<dbReference type="GO" id="GO:0016020">
    <property type="term" value="C:membrane"/>
    <property type="evidence" value="ECO:0007669"/>
    <property type="project" value="UniProtKB-SubCell"/>
</dbReference>
<evidence type="ECO:0000313" key="10">
    <source>
        <dbReference type="Proteomes" id="UP000320593"/>
    </source>
</evidence>
<keyword evidence="5 7" id="KW-1133">Transmembrane helix</keyword>
<feature type="transmembrane region" description="Helical" evidence="7">
    <location>
        <begin position="184"/>
        <end position="203"/>
    </location>
</feature>
<gene>
    <name evidence="9" type="ORF">JM93_02947</name>
</gene>
<organism evidence="9 10">
    <name type="scientific">Roseibium hamelinense</name>
    <dbReference type="NCBI Taxonomy" id="150831"/>
    <lineage>
        <taxon>Bacteria</taxon>
        <taxon>Pseudomonadati</taxon>
        <taxon>Pseudomonadota</taxon>
        <taxon>Alphaproteobacteria</taxon>
        <taxon>Hyphomicrobiales</taxon>
        <taxon>Stappiaceae</taxon>
        <taxon>Roseibium</taxon>
    </lineage>
</organism>
<feature type="transmembrane region" description="Helical" evidence="7">
    <location>
        <begin position="524"/>
        <end position="549"/>
    </location>
</feature>